<evidence type="ECO:0000313" key="14">
    <source>
        <dbReference type="Proteomes" id="UP000192756"/>
    </source>
</evidence>
<comment type="cofactor">
    <cofactor evidence="1 11">
        <name>FAD</name>
        <dbReference type="ChEBI" id="CHEBI:57692"/>
    </cofactor>
</comment>
<feature type="binding site" evidence="11">
    <location>
        <begin position="20"/>
        <end position="25"/>
    </location>
    <ligand>
        <name>FAD</name>
        <dbReference type="ChEBI" id="CHEBI:57692"/>
    </ligand>
</feature>
<reference evidence="14" key="1">
    <citation type="submission" date="2017-04" db="EMBL/GenBank/DDBJ databases">
        <authorList>
            <person name="Varghese N."/>
            <person name="Submissions S."/>
        </authorList>
    </citation>
    <scope>NUCLEOTIDE SEQUENCE [LARGE SCALE GENOMIC DNA]</scope>
    <source>
        <strain evidence="14">DSM 12126</strain>
    </source>
</reference>
<keyword evidence="7 11" id="KW-0274">FAD</keyword>
<evidence type="ECO:0000256" key="1">
    <source>
        <dbReference type="ARBA" id="ARBA00001974"/>
    </source>
</evidence>
<dbReference type="InterPro" id="IPR049312">
    <property type="entry name" value="GIDA_C_N"/>
</dbReference>
<dbReference type="Proteomes" id="UP000192756">
    <property type="component" value="Unassembled WGS sequence"/>
</dbReference>
<dbReference type="NCBIfam" id="TIGR00136">
    <property type="entry name" value="mnmG_gidA"/>
    <property type="match status" value="1"/>
</dbReference>
<dbReference type="SMART" id="SM01228">
    <property type="entry name" value="GIDA_assoc_3"/>
    <property type="match status" value="1"/>
</dbReference>
<keyword evidence="6 11" id="KW-0819">tRNA processing</keyword>
<evidence type="ECO:0000313" key="13">
    <source>
        <dbReference type="EMBL" id="SMC69444.1"/>
    </source>
</evidence>
<dbReference type="PANTHER" id="PTHR11806">
    <property type="entry name" value="GLUCOSE INHIBITED DIVISION PROTEIN A"/>
    <property type="match status" value="1"/>
</dbReference>
<dbReference type="PROSITE" id="PS01280">
    <property type="entry name" value="GIDA_1"/>
    <property type="match status" value="1"/>
</dbReference>
<evidence type="ECO:0000256" key="2">
    <source>
        <dbReference type="ARBA" id="ARBA00003717"/>
    </source>
</evidence>
<comment type="function">
    <text evidence="2 11">NAD-binding protein involved in the addition of a carboxymethylaminomethyl (cmnm) group at the wobble position (U34) of certain tRNAs, forming tRNA-cmnm(5)s(2)U34.</text>
</comment>
<dbReference type="InterPro" id="IPR036188">
    <property type="entry name" value="FAD/NAD-bd_sf"/>
</dbReference>
<keyword evidence="8 11" id="KW-0520">NAD</keyword>
<dbReference type="InterPro" id="IPR047001">
    <property type="entry name" value="MnmG_C_subdom"/>
</dbReference>
<dbReference type="HAMAP" id="MF_00129">
    <property type="entry name" value="MnmG_GidA"/>
    <property type="match status" value="1"/>
</dbReference>
<evidence type="ECO:0000256" key="8">
    <source>
        <dbReference type="ARBA" id="ARBA00023027"/>
    </source>
</evidence>
<dbReference type="EMBL" id="FWXT01000001">
    <property type="protein sequence ID" value="SMC69444.1"/>
    <property type="molecule type" value="Genomic_DNA"/>
</dbReference>
<dbReference type="Pfam" id="PF01134">
    <property type="entry name" value="GIDA"/>
    <property type="match status" value="1"/>
</dbReference>
<dbReference type="GO" id="GO:0005829">
    <property type="term" value="C:cytosol"/>
    <property type="evidence" value="ECO:0007669"/>
    <property type="project" value="TreeGrafter"/>
</dbReference>
<dbReference type="FunFam" id="3.50.50.60:FF:000002">
    <property type="entry name" value="tRNA uridine 5-carboxymethylaminomethyl modification enzyme MnmG"/>
    <property type="match status" value="1"/>
</dbReference>
<keyword evidence="11" id="KW-0963">Cytoplasm</keyword>
<dbReference type="GO" id="GO:0002098">
    <property type="term" value="P:tRNA wobble uridine modification"/>
    <property type="evidence" value="ECO:0007669"/>
    <property type="project" value="InterPro"/>
</dbReference>
<evidence type="ECO:0000256" key="3">
    <source>
        <dbReference type="ARBA" id="ARBA00007653"/>
    </source>
</evidence>
<evidence type="ECO:0000256" key="7">
    <source>
        <dbReference type="ARBA" id="ARBA00022827"/>
    </source>
</evidence>
<accession>A0A1W2B9C6</accession>
<name>A0A1W2B9C6_9SPHI</name>
<organism evidence="13 14">
    <name type="scientific">Pedobacter africanus</name>
    <dbReference type="NCBI Taxonomy" id="151894"/>
    <lineage>
        <taxon>Bacteria</taxon>
        <taxon>Pseudomonadati</taxon>
        <taxon>Bacteroidota</taxon>
        <taxon>Sphingobacteriia</taxon>
        <taxon>Sphingobacteriales</taxon>
        <taxon>Sphingobacteriaceae</taxon>
        <taxon>Pedobacter</taxon>
    </lineage>
</organism>
<proteinExistence type="inferred from homology"/>
<evidence type="ECO:0000256" key="11">
    <source>
        <dbReference type="HAMAP-Rule" id="MF_00129"/>
    </source>
</evidence>
<evidence type="ECO:0000256" key="5">
    <source>
        <dbReference type="ARBA" id="ARBA00022630"/>
    </source>
</evidence>
<evidence type="ECO:0000256" key="4">
    <source>
        <dbReference type="ARBA" id="ARBA00020461"/>
    </source>
</evidence>
<comment type="similarity">
    <text evidence="3 11">Belongs to the MnmG family.</text>
</comment>
<dbReference type="Pfam" id="PF13932">
    <property type="entry name" value="SAM_GIDA_C"/>
    <property type="match status" value="1"/>
</dbReference>
<dbReference type="Gene3D" id="1.10.150.570">
    <property type="entry name" value="GidA associated domain, C-terminal subdomain"/>
    <property type="match status" value="1"/>
</dbReference>
<dbReference type="InterPro" id="IPR026904">
    <property type="entry name" value="MnmG_C"/>
</dbReference>
<comment type="caution">
    <text evidence="11">Lacks conserved residue(s) required for the propagation of feature annotation.</text>
</comment>
<dbReference type="SUPFAM" id="SSF51905">
    <property type="entry name" value="FAD/NAD(P)-binding domain"/>
    <property type="match status" value="1"/>
</dbReference>
<dbReference type="InterPro" id="IPR002218">
    <property type="entry name" value="MnmG-rel"/>
</dbReference>
<dbReference type="AlphaFoldDB" id="A0A1W2B9C6"/>
<dbReference type="GO" id="GO:0050660">
    <property type="term" value="F:flavin adenine dinucleotide binding"/>
    <property type="evidence" value="ECO:0007669"/>
    <property type="project" value="UniProtKB-UniRule"/>
</dbReference>
<dbReference type="InterPro" id="IPR020595">
    <property type="entry name" value="MnmG-rel_CS"/>
</dbReference>
<evidence type="ECO:0000256" key="9">
    <source>
        <dbReference type="ARBA" id="ARBA00025948"/>
    </source>
</evidence>
<evidence type="ECO:0000256" key="10">
    <source>
        <dbReference type="ARBA" id="ARBA00031800"/>
    </source>
</evidence>
<dbReference type="FunFam" id="1.10.150.570:FF:000001">
    <property type="entry name" value="tRNA uridine 5-carboxymethylaminomethyl modification enzyme MnmG"/>
    <property type="match status" value="1"/>
</dbReference>
<dbReference type="PROSITE" id="PS01281">
    <property type="entry name" value="GIDA_2"/>
    <property type="match status" value="1"/>
</dbReference>
<dbReference type="InterPro" id="IPR040131">
    <property type="entry name" value="MnmG_N"/>
</dbReference>
<comment type="subcellular location">
    <subcellularLocation>
        <location evidence="11">Cytoplasm</location>
    </subcellularLocation>
</comment>
<dbReference type="InterPro" id="IPR004416">
    <property type="entry name" value="MnmG"/>
</dbReference>
<dbReference type="Pfam" id="PF21680">
    <property type="entry name" value="GIDA_C_1st"/>
    <property type="match status" value="1"/>
</dbReference>
<keyword evidence="5 11" id="KW-0285">Flavoprotein</keyword>
<sequence length="629" mass="70418">MEQTQNENKMFKEYDVIVVGGGHAGCEAAAAAANLGSSVLLITMNMETIAQMSCNPAMGGVAKGQIVREIDAMGGYSGIISDKTTLQFRMLNLSKGPAMWSPRTQNDRKRFAEEWRLALERTPNVDFWQDMVNSLIIKNNTVIGVKTSIGVEIKAKSVVLTNGTFLNGLIHIGEKKFGGGRTGEKAATGLTEQLTVMGFEAGRMKTGTPPRVDGRSLNYSVMEEQWGDENPGRFSYTNVELPEAQRCCWITYTNANVHETLKEGFEKSPMFTGRIKGLGPRYCPSIEDKINRFAERERHQIFVEPEGWNTCEIYVNGFSTSLPEDVQYRALTQIPGFENARMFRPGYAIEYDYFPPTQLSLTLETKLISNLFFAGQINGTTGYEEAASQGFIAGINAHQKVNDQHELIMKRSESYIGVLIDDLVTKGTEEPYRMFTSRAEHRLLLRQDNADIRLSPIAHKLGLISDERLETVNQKIQNSDAIVAFSKKQGIDMGSANAMLKELGTSPLNQNVKLFSLLSRPQVGINDVRKMSSALDELLSQFDKETIEQAEIKIKYESYFEKEQEIVNKMQKMEDKDINPDFDYTQLVSLSKEAREKLLKIKPRTLGQASRISGVSPSDISVLMVHISR</sequence>
<keyword evidence="14" id="KW-1185">Reference proteome</keyword>
<protein>
    <recommendedName>
        <fullName evidence="4 11">tRNA uridine 5-carboxymethylaminomethyl modification enzyme MnmG</fullName>
    </recommendedName>
    <alternativeName>
        <fullName evidence="10 11">Glucose-inhibited division protein A</fullName>
    </alternativeName>
</protein>
<feature type="binding site" evidence="11">
    <location>
        <begin position="279"/>
        <end position="293"/>
    </location>
    <ligand>
        <name>NAD(+)</name>
        <dbReference type="ChEBI" id="CHEBI:57540"/>
    </ligand>
</feature>
<feature type="domain" description="tRNA uridine 5-carboxymethylaminomethyl modification enzyme C-terminal subdomain" evidence="12">
    <location>
        <begin position="554"/>
        <end position="625"/>
    </location>
</feature>
<dbReference type="Gene3D" id="3.50.50.60">
    <property type="entry name" value="FAD/NAD(P)-binding domain"/>
    <property type="match status" value="2"/>
</dbReference>
<evidence type="ECO:0000256" key="6">
    <source>
        <dbReference type="ARBA" id="ARBA00022694"/>
    </source>
</evidence>
<evidence type="ECO:0000259" key="12">
    <source>
        <dbReference type="SMART" id="SM01228"/>
    </source>
</evidence>
<dbReference type="STRING" id="151894.SAMN04488524_2125"/>
<dbReference type="Gene3D" id="1.10.10.1800">
    <property type="entry name" value="tRNA uridine 5-carboxymethylaminomethyl modification enzyme MnmG/GidA"/>
    <property type="match status" value="1"/>
</dbReference>
<comment type="subunit">
    <text evidence="9 11">Homodimer. Heterotetramer of two MnmE and two MnmG subunits.</text>
</comment>
<dbReference type="InterPro" id="IPR044920">
    <property type="entry name" value="MnmG_C_subdom_sf"/>
</dbReference>
<dbReference type="PANTHER" id="PTHR11806:SF0">
    <property type="entry name" value="PROTEIN MTO1 HOMOLOG, MITOCHONDRIAL"/>
    <property type="match status" value="1"/>
</dbReference>
<dbReference type="GO" id="GO:0030488">
    <property type="term" value="P:tRNA methylation"/>
    <property type="evidence" value="ECO:0007669"/>
    <property type="project" value="TreeGrafter"/>
</dbReference>
<gene>
    <name evidence="11" type="primary">mnmG</name>
    <name evidence="11" type="synonym">gidA</name>
    <name evidence="13" type="ORF">SAMN04488524_2125</name>
</gene>